<feature type="transmembrane region" description="Helical" evidence="6">
    <location>
        <begin position="211"/>
        <end position="230"/>
    </location>
</feature>
<keyword evidence="5 6" id="KW-0472">Membrane</keyword>
<dbReference type="SUPFAM" id="SSF103481">
    <property type="entry name" value="Multidrug resistance efflux transporter EmrE"/>
    <property type="match status" value="2"/>
</dbReference>
<dbReference type="InterPro" id="IPR000620">
    <property type="entry name" value="EamA_dom"/>
</dbReference>
<dbReference type="HOGENOM" id="CLU_032828_0_1_9"/>
<dbReference type="STRING" id="679200.HMPREF9333_01441"/>
<evidence type="ECO:0000313" key="8">
    <source>
        <dbReference type="EMBL" id="EHI55305.1"/>
    </source>
</evidence>
<name>G5GIQ1_9FIRM</name>
<dbReference type="GO" id="GO:0016020">
    <property type="term" value="C:membrane"/>
    <property type="evidence" value="ECO:0007669"/>
    <property type="project" value="UniProtKB-SubCell"/>
</dbReference>
<comment type="subcellular location">
    <subcellularLocation>
        <location evidence="1">Membrane</location>
        <topology evidence="1">Multi-pass membrane protein</topology>
    </subcellularLocation>
</comment>
<dbReference type="EMBL" id="ACZL01000023">
    <property type="protein sequence ID" value="EHI55305.1"/>
    <property type="molecule type" value="Genomic_DNA"/>
</dbReference>
<feature type="domain" description="EamA" evidence="7">
    <location>
        <begin position="155"/>
        <end position="279"/>
    </location>
</feature>
<feature type="transmembrane region" description="Helical" evidence="6">
    <location>
        <begin position="242"/>
        <end position="261"/>
    </location>
</feature>
<comment type="caution">
    <text evidence="8">The sequence shown here is derived from an EMBL/GenBank/DDBJ whole genome shotgun (WGS) entry which is preliminary data.</text>
</comment>
<keyword evidence="4 6" id="KW-1133">Transmembrane helix</keyword>
<feature type="transmembrane region" description="Helical" evidence="6">
    <location>
        <begin position="150"/>
        <end position="172"/>
    </location>
</feature>
<evidence type="ECO:0000256" key="2">
    <source>
        <dbReference type="ARBA" id="ARBA00007362"/>
    </source>
</evidence>
<evidence type="ECO:0000256" key="4">
    <source>
        <dbReference type="ARBA" id="ARBA00022989"/>
    </source>
</evidence>
<protein>
    <recommendedName>
        <fullName evidence="7">EamA domain-containing protein</fullName>
    </recommendedName>
</protein>
<evidence type="ECO:0000256" key="1">
    <source>
        <dbReference type="ARBA" id="ARBA00004141"/>
    </source>
</evidence>
<dbReference type="PANTHER" id="PTHR22911:SF6">
    <property type="entry name" value="SOLUTE CARRIER FAMILY 35 MEMBER G1"/>
    <property type="match status" value="1"/>
</dbReference>
<dbReference type="PANTHER" id="PTHR22911">
    <property type="entry name" value="ACYL-MALONYL CONDENSING ENZYME-RELATED"/>
    <property type="match status" value="1"/>
</dbReference>
<dbReference type="Gene3D" id="1.10.3730.20">
    <property type="match status" value="1"/>
</dbReference>
<feature type="transmembrane region" description="Helical" evidence="6">
    <location>
        <begin position="44"/>
        <end position="62"/>
    </location>
</feature>
<reference evidence="8 9" key="1">
    <citation type="submission" date="2011-08" db="EMBL/GenBank/DDBJ databases">
        <title>The Genome Sequence of Johnsonella ignava ATCC 51276.</title>
        <authorList>
            <consortium name="The Broad Institute Genome Sequencing Platform"/>
            <person name="Earl A."/>
            <person name="Ward D."/>
            <person name="Feldgarden M."/>
            <person name="Gevers D."/>
            <person name="Izard J."/>
            <person name="Blanton J.M."/>
            <person name="Baranova O.V."/>
            <person name="Dewhirst F.E."/>
            <person name="Young S.K."/>
            <person name="Zeng Q."/>
            <person name="Gargeya S."/>
            <person name="Fitzgerald M."/>
            <person name="Haas B."/>
            <person name="Abouelleil A."/>
            <person name="Alvarado L."/>
            <person name="Arachchi H.M."/>
            <person name="Berlin A."/>
            <person name="Brown A."/>
            <person name="Chapman S.B."/>
            <person name="Chen Z."/>
            <person name="Dunbar C."/>
            <person name="Freedman E."/>
            <person name="Gearin G."/>
            <person name="Gellesch M."/>
            <person name="Goldberg J."/>
            <person name="Griggs A."/>
            <person name="Gujja S."/>
            <person name="Heiman D."/>
            <person name="Howarth C."/>
            <person name="Larson L."/>
            <person name="Lui A."/>
            <person name="MacDonald P.J.P."/>
            <person name="Montmayeur A."/>
            <person name="Murphy C."/>
            <person name="Neiman D."/>
            <person name="Pearson M."/>
            <person name="Priest M."/>
            <person name="Roberts A."/>
            <person name="Saif S."/>
            <person name="Shea T."/>
            <person name="Shenoy N."/>
            <person name="Sisk P."/>
            <person name="Stolte C."/>
            <person name="Sykes S."/>
            <person name="Wortman J."/>
            <person name="Nusbaum C."/>
            <person name="Birren B."/>
        </authorList>
    </citation>
    <scope>NUCLEOTIDE SEQUENCE [LARGE SCALE GENOMIC DNA]</scope>
    <source>
        <strain evidence="8 9">ATCC 51276</strain>
    </source>
</reference>
<dbReference type="eggNOG" id="COG0697">
    <property type="taxonomic scope" value="Bacteria"/>
</dbReference>
<accession>G5GIQ1</accession>
<comment type="similarity">
    <text evidence="2">Belongs to the EamA transporter family.</text>
</comment>
<dbReference type="PROSITE" id="PS51257">
    <property type="entry name" value="PROKAR_LIPOPROTEIN"/>
    <property type="match status" value="1"/>
</dbReference>
<evidence type="ECO:0000256" key="6">
    <source>
        <dbReference type="SAM" id="Phobius"/>
    </source>
</evidence>
<feature type="transmembrane region" description="Helical" evidence="6">
    <location>
        <begin position="12"/>
        <end position="32"/>
    </location>
</feature>
<dbReference type="Pfam" id="PF00892">
    <property type="entry name" value="EamA"/>
    <property type="match status" value="2"/>
</dbReference>
<organism evidence="8 9">
    <name type="scientific">Johnsonella ignava ATCC 51276</name>
    <dbReference type="NCBI Taxonomy" id="679200"/>
    <lineage>
        <taxon>Bacteria</taxon>
        <taxon>Bacillati</taxon>
        <taxon>Bacillota</taxon>
        <taxon>Clostridia</taxon>
        <taxon>Lachnospirales</taxon>
        <taxon>Lachnospiraceae</taxon>
        <taxon>Johnsonella</taxon>
    </lineage>
</organism>
<dbReference type="AlphaFoldDB" id="G5GIQ1"/>
<evidence type="ECO:0000256" key="3">
    <source>
        <dbReference type="ARBA" id="ARBA00022692"/>
    </source>
</evidence>
<evidence type="ECO:0000256" key="5">
    <source>
        <dbReference type="ARBA" id="ARBA00023136"/>
    </source>
</evidence>
<evidence type="ECO:0000313" key="9">
    <source>
        <dbReference type="Proteomes" id="UP000003011"/>
    </source>
</evidence>
<dbReference type="Proteomes" id="UP000003011">
    <property type="component" value="Unassembled WGS sequence"/>
</dbReference>
<dbReference type="OrthoDB" id="5148831at2"/>
<feature type="transmembrane region" description="Helical" evidence="6">
    <location>
        <begin position="184"/>
        <end position="205"/>
    </location>
</feature>
<gene>
    <name evidence="8" type="ORF">HMPREF9333_01441</name>
</gene>
<sequence length="297" mass="32885">MEKIKYTGRDRLFGILYILGAGFGFACMSFMVRLSGELPVFEKVFFRNIVAAMIIFVAMKKKNIKFEVAAENRLFLFLRALFGTIGLICNFYAIDHMNIADASMLNKLSPFFVVIASSIFLKENPKPTDWVFTAIAFIGAGFVVKPSFSYAVLPALFGIMGGIMAGAAYTVVRIIGNRGVKAEIIIFTFSSFSTLITLPLLILHYKPMQLWQLACLLGAGFFAMLGQVCITRAYTYAPAKEIGVFDYSQVLYAAFLGYIFLHQMPDIYSVAGYILIIGAGAVKCFIPDKDLAVVKQN</sequence>
<proteinExistence type="inferred from homology"/>
<evidence type="ECO:0000259" key="7">
    <source>
        <dbReference type="Pfam" id="PF00892"/>
    </source>
</evidence>
<feature type="domain" description="EamA" evidence="7">
    <location>
        <begin position="13"/>
        <end position="144"/>
    </location>
</feature>
<dbReference type="InterPro" id="IPR037185">
    <property type="entry name" value="EmrE-like"/>
</dbReference>
<dbReference type="RefSeq" id="WP_005541090.1">
    <property type="nucleotide sequence ID" value="NZ_JH378833.1"/>
</dbReference>
<feature type="transmembrane region" description="Helical" evidence="6">
    <location>
        <begin position="267"/>
        <end position="286"/>
    </location>
</feature>
<keyword evidence="3 6" id="KW-0812">Transmembrane</keyword>
<feature type="transmembrane region" description="Helical" evidence="6">
    <location>
        <begin position="74"/>
        <end position="93"/>
    </location>
</feature>
<keyword evidence="9" id="KW-1185">Reference proteome</keyword>